<evidence type="ECO:0000313" key="2">
    <source>
        <dbReference type="Proteomes" id="UP001390339"/>
    </source>
</evidence>
<proteinExistence type="predicted"/>
<accession>A0ABR2J7K6</accession>
<sequence length="117" mass="13089">MKIINFILPTAAAVAPSIADGGPGYSKCLVDSIIFIYYDYILEGGPIPDIADRCNRLWGNINHAICSPSHTYCGSEQDNGILNWQLRTDDFCDMDYVSGAWNNVMWDVTPNVTCYWD</sequence>
<dbReference type="EMBL" id="JAPCWZ010000003">
    <property type="protein sequence ID" value="KAK8873412.1"/>
    <property type="molecule type" value="Genomic_DNA"/>
</dbReference>
<evidence type="ECO:0000313" key="1">
    <source>
        <dbReference type="EMBL" id="KAK8873412.1"/>
    </source>
</evidence>
<reference evidence="1 2" key="1">
    <citation type="journal article" date="2024" name="IMA Fungus">
        <title>Apiospora arundinis, a panoply of carbohydrate-active enzymes and secondary metabolites.</title>
        <authorList>
            <person name="Sorensen T."/>
            <person name="Petersen C."/>
            <person name="Muurmann A.T."/>
            <person name="Christiansen J.V."/>
            <person name="Brundto M.L."/>
            <person name="Overgaard C.K."/>
            <person name="Boysen A.T."/>
            <person name="Wollenberg R.D."/>
            <person name="Larsen T.O."/>
            <person name="Sorensen J.L."/>
            <person name="Nielsen K.L."/>
            <person name="Sondergaard T.E."/>
        </authorList>
    </citation>
    <scope>NUCLEOTIDE SEQUENCE [LARGE SCALE GENOMIC DNA]</scope>
    <source>
        <strain evidence="1 2">AAU 773</strain>
    </source>
</reference>
<gene>
    <name evidence="1" type="ORF">PGQ11_003926</name>
</gene>
<keyword evidence="2" id="KW-1185">Reference proteome</keyword>
<comment type="caution">
    <text evidence="1">The sequence shown here is derived from an EMBL/GenBank/DDBJ whole genome shotgun (WGS) entry which is preliminary data.</text>
</comment>
<dbReference type="Proteomes" id="UP001390339">
    <property type="component" value="Unassembled WGS sequence"/>
</dbReference>
<organism evidence="1 2">
    <name type="scientific">Apiospora arundinis</name>
    <dbReference type="NCBI Taxonomy" id="335852"/>
    <lineage>
        <taxon>Eukaryota</taxon>
        <taxon>Fungi</taxon>
        <taxon>Dikarya</taxon>
        <taxon>Ascomycota</taxon>
        <taxon>Pezizomycotina</taxon>
        <taxon>Sordariomycetes</taxon>
        <taxon>Xylariomycetidae</taxon>
        <taxon>Amphisphaeriales</taxon>
        <taxon>Apiosporaceae</taxon>
        <taxon>Apiospora</taxon>
    </lineage>
</organism>
<name>A0ABR2J7K6_9PEZI</name>
<protein>
    <submittedName>
        <fullName evidence="1">Uncharacterized protein</fullName>
    </submittedName>
</protein>